<dbReference type="Pfam" id="PF00561">
    <property type="entry name" value="Abhydrolase_1"/>
    <property type="match status" value="1"/>
</dbReference>
<dbReference type="GO" id="GO:0016787">
    <property type="term" value="F:hydrolase activity"/>
    <property type="evidence" value="ECO:0007669"/>
    <property type="project" value="UniProtKB-KW"/>
</dbReference>
<reference evidence="3" key="1">
    <citation type="submission" date="2018-09" db="EMBL/GenBank/DDBJ databases">
        <title>Paracoccus onubensis nov. sp. a moderate halophilic bacterium isolated from Gruta de las Maravillas (Aracena, Spain).</title>
        <authorList>
            <person name="Jurado V."/>
            <person name="Gutierrez-Patricio S."/>
            <person name="Gonzalez-Pimentel J.L."/>
            <person name="Miller A.Z."/>
            <person name="Laiz L."/>
            <person name="Saiz-Jimenez C."/>
        </authorList>
    </citation>
    <scope>NUCLEOTIDE SEQUENCE [LARGE SCALE GENOMIC DNA]</scope>
    <source>
        <strain evidence="3">DSM 26381</strain>
    </source>
</reference>
<dbReference type="InterPro" id="IPR000073">
    <property type="entry name" value="AB_hydrolase_1"/>
</dbReference>
<feature type="domain" description="AB hydrolase-1" evidence="1">
    <location>
        <begin position="26"/>
        <end position="266"/>
    </location>
</feature>
<dbReference type="EMBL" id="QZEW01000011">
    <property type="protein sequence ID" value="RJL20222.1"/>
    <property type="molecule type" value="Genomic_DNA"/>
</dbReference>
<dbReference type="PRINTS" id="PR00412">
    <property type="entry name" value="EPOXHYDRLASE"/>
</dbReference>
<dbReference type="InterPro" id="IPR050228">
    <property type="entry name" value="Carboxylesterase_BioH"/>
</dbReference>
<evidence type="ECO:0000313" key="2">
    <source>
        <dbReference type="EMBL" id="RJL20222.1"/>
    </source>
</evidence>
<evidence type="ECO:0000313" key="3">
    <source>
        <dbReference type="Proteomes" id="UP000283587"/>
    </source>
</evidence>
<sequence length="297" mass="32306">MTKPEILELRTSDGLRLEAESYGAGPTILLAHGGGQTRYSWRGVARAQAEKGWRTVALDLRGHGASDWDPAGDYGLERYGRDIAEVAQQLGGGIYHVGASLGGNGALAAVGRYAPELFHALVLVDVVPQVDKAGVAEVLGFMGSHLDQGFADLDEASRAVSAYRKQAPRPAGQATGLARYLRRRDDGRLVWHWDPAFVRGRRHGRLTPDLAQRLDQDLRNITCPVLLLRGMDSNLVTDEAEAAFRRSAPQALVWHVEDAGHMVVGDNNSQFAGDLDRFLNLVRNRETAIANQGRANA</sequence>
<dbReference type="Gene3D" id="3.40.50.1820">
    <property type="entry name" value="alpha/beta hydrolase"/>
    <property type="match status" value="1"/>
</dbReference>
<protein>
    <submittedName>
        <fullName evidence="2">Alpha/beta hydrolase</fullName>
    </submittedName>
</protein>
<accession>A0A419AAT6</accession>
<dbReference type="PANTHER" id="PTHR43194:SF2">
    <property type="entry name" value="PEROXISOMAL MEMBRANE PROTEIN LPX1"/>
    <property type="match status" value="1"/>
</dbReference>
<proteinExistence type="predicted"/>
<dbReference type="Proteomes" id="UP000283587">
    <property type="component" value="Unassembled WGS sequence"/>
</dbReference>
<dbReference type="AlphaFoldDB" id="A0A419AAT6"/>
<comment type="caution">
    <text evidence="2">The sequence shown here is derived from an EMBL/GenBank/DDBJ whole genome shotgun (WGS) entry which is preliminary data.</text>
</comment>
<name>A0A419AAT6_9RHOB</name>
<dbReference type="PANTHER" id="PTHR43194">
    <property type="entry name" value="HYDROLASE ALPHA/BETA FOLD FAMILY"/>
    <property type="match status" value="1"/>
</dbReference>
<dbReference type="InterPro" id="IPR000639">
    <property type="entry name" value="Epox_hydrolase-like"/>
</dbReference>
<dbReference type="OrthoDB" id="9808398at2"/>
<keyword evidence="2" id="KW-0378">Hydrolase</keyword>
<dbReference type="RefSeq" id="WP_119896794.1">
    <property type="nucleotide sequence ID" value="NZ_QNRC01000022.1"/>
</dbReference>
<evidence type="ECO:0000259" key="1">
    <source>
        <dbReference type="Pfam" id="PF00561"/>
    </source>
</evidence>
<gene>
    <name evidence="2" type="ORF">D3P05_03465</name>
</gene>
<keyword evidence="3" id="KW-1185">Reference proteome</keyword>
<dbReference type="SUPFAM" id="SSF53474">
    <property type="entry name" value="alpha/beta-Hydrolases"/>
    <property type="match status" value="1"/>
</dbReference>
<dbReference type="InterPro" id="IPR029058">
    <property type="entry name" value="AB_hydrolase_fold"/>
</dbReference>
<organism evidence="2 3">
    <name type="scientific">Paracoccus siganidrum</name>
    <dbReference type="NCBI Taxonomy" id="1276757"/>
    <lineage>
        <taxon>Bacteria</taxon>
        <taxon>Pseudomonadati</taxon>
        <taxon>Pseudomonadota</taxon>
        <taxon>Alphaproteobacteria</taxon>
        <taxon>Rhodobacterales</taxon>
        <taxon>Paracoccaceae</taxon>
        <taxon>Paracoccus</taxon>
    </lineage>
</organism>